<name>A0ABV8T2M7_9GAMM</name>
<dbReference type="RefSeq" id="WP_380604194.1">
    <property type="nucleotide sequence ID" value="NZ_JBHSDU010000015.1"/>
</dbReference>
<comment type="caution">
    <text evidence="1">The sequence shown here is derived from an EMBL/GenBank/DDBJ whole genome shotgun (WGS) entry which is preliminary data.</text>
</comment>
<keyword evidence="2" id="KW-1185">Reference proteome</keyword>
<evidence type="ECO:0000313" key="1">
    <source>
        <dbReference type="EMBL" id="MFC4313670.1"/>
    </source>
</evidence>
<evidence type="ECO:0000313" key="2">
    <source>
        <dbReference type="Proteomes" id="UP001595904"/>
    </source>
</evidence>
<gene>
    <name evidence="1" type="ORF">ACFPN2_31645</name>
</gene>
<reference evidence="2" key="1">
    <citation type="journal article" date="2019" name="Int. J. Syst. Evol. Microbiol.">
        <title>The Global Catalogue of Microorganisms (GCM) 10K type strain sequencing project: providing services to taxonomists for standard genome sequencing and annotation.</title>
        <authorList>
            <consortium name="The Broad Institute Genomics Platform"/>
            <consortium name="The Broad Institute Genome Sequencing Center for Infectious Disease"/>
            <person name="Wu L."/>
            <person name="Ma J."/>
        </authorList>
    </citation>
    <scope>NUCLEOTIDE SEQUENCE [LARGE SCALE GENOMIC DNA]</scope>
    <source>
        <strain evidence="2">CGMCC 1.10759</strain>
    </source>
</reference>
<accession>A0ABV8T2M7</accession>
<dbReference type="EMBL" id="JBHSDU010000015">
    <property type="protein sequence ID" value="MFC4313670.1"/>
    <property type="molecule type" value="Genomic_DNA"/>
</dbReference>
<sequence>MRLDILEPDARTEVKAQFKQYLDARMAIYANVSDDDKVAASLAKAAELQKAIWTRLIAAAK</sequence>
<organism evidence="1 2">
    <name type="scientific">Steroidobacter flavus</name>
    <dbReference type="NCBI Taxonomy" id="1842136"/>
    <lineage>
        <taxon>Bacteria</taxon>
        <taxon>Pseudomonadati</taxon>
        <taxon>Pseudomonadota</taxon>
        <taxon>Gammaproteobacteria</taxon>
        <taxon>Steroidobacterales</taxon>
        <taxon>Steroidobacteraceae</taxon>
        <taxon>Steroidobacter</taxon>
    </lineage>
</organism>
<protein>
    <submittedName>
        <fullName evidence="1">Uncharacterized protein</fullName>
    </submittedName>
</protein>
<proteinExistence type="predicted"/>
<dbReference type="Proteomes" id="UP001595904">
    <property type="component" value="Unassembled WGS sequence"/>
</dbReference>